<sequence length="88" mass="9638">MNSSQNAPSAPRTGDVQGSGSKNPFLAIGLFIRQVIAELRKVVVPSRRELVLYSITVLLFVAFMILLIFGLDAAFSWISRIAFTVPDV</sequence>
<keyword evidence="3 9" id="KW-1003">Cell membrane</keyword>
<dbReference type="PANTHER" id="PTHR33910:SF1">
    <property type="entry name" value="PROTEIN TRANSLOCASE SUBUNIT SECE"/>
    <property type="match status" value="1"/>
</dbReference>
<gene>
    <name evidence="9" type="primary">secE</name>
    <name evidence="11" type="ORF">DS079_07780</name>
</gene>
<organism evidence="11 12">
    <name type="scientific">Brachybacterium paraconglomeratum</name>
    <dbReference type="NCBI Taxonomy" id="173362"/>
    <lineage>
        <taxon>Bacteria</taxon>
        <taxon>Bacillati</taxon>
        <taxon>Actinomycetota</taxon>
        <taxon>Actinomycetes</taxon>
        <taxon>Micrococcales</taxon>
        <taxon>Dermabacteraceae</taxon>
        <taxon>Brachybacterium</taxon>
    </lineage>
</organism>
<comment type="subunit">
    <text evidence="9">Component of the Sec protein translocase complex. Heterotrimer consisting of SecY, SecE and SecG subunits. The heterotrimers can form oligomers, although 1 heterotrimer is thought to be able to translocate proteins. Interacts with the ribosome. Interacts with SecDF, and other proteins may be involved. Interacts with SecA.</text>
</comment>
<dbReference type="GO" id="GO:0065002">
    <property type="term" value="P:intracellular protein transmembrane transport"/>
    <property type="evidence" value="ECO:0007669"/>
    <property type="project" value="UniProtKB-UniRule"/>
</dbReference>
<name>A0A426SLE7_9MICO</name>
<dbReference type="InterPro" id="IPR001901">
    <property type="entry name" value="Translocase_SecE/Sec61-g"/>
</dbReference>
<evidence type="ECO:0000256" key="6">
    <source>
        <dbReference type="ARBA" id="ARBA00022989"/>
    </source>
</evidence>
<keyword evidence="7 9" id="KW-0811">Translocation</keyword>
<dbReference type="GO" id="GO:0008320">
    <property type="term" value="F:protein transmembrane transporter activity"/>
    <property type="evidence" value="ECO:0007669"/>
    <property type="project" value="UniProtKB-UniRule"/>
</dbReference>
<comment type="function">
    <text evidence="9">Essential subunit of the Sec protein translocation channel SecYEG. Clamps together the 2 halves of SecY. May contact the channel plug during translocation.</text>
</comment>
<dbReference type="PANTHER" id="PTHR33910">
    <property type="entry name" value="PROTEIN TRANSLOCASE SUBUNIT SECE"/>
    <property type="match status" value="1"/>
</dbReference>
<evidence type="ECO:0000256" key="2">
    <source>
        <dbReference type="ARBA" id="ARBA00022448"/>
    </source>
</evidence>
<evidence type="ECO:0000256" key="4">
    <source>
        <dbReference type="ARBA" id="ARBA00022692"/>
    </source>
</evidence>
<dbReference type="InterPro" id="IPR038379">
    <property type="entry name" value="SecE_sf"/>
</dbReference>
<feature type="transmembrane region" description="Helical" evidence="9">
    <location>
        <begin position="50"/>
        <end position="78"/>
    </location>
</feature>
<dbReference type="Proteomes" id="UP000274327">
    <property type="component" value="Unassembled WGS sequence"/>
</dbReference>
<dbReference type="GeneID" id="78120922"/>
<comment type="caution">
    <text evidence="11">The sequence shown here is derived from an EMBL/GenBank/DDBJ whole genome shotgun (WGS) entry which is preliminary data.</text>
</comment>
<evidence type="ECO:0000256" key="9">
    <source>
        <dbReference type="HAMAP-Rule" id="MF_00422"/>
    </source>
</evidence>
<keyword evidence="4 9" id="KW-0812">Transmembrane</keyword>
<comment type="subcellular location">
    <subcellularLocation>
        <location evidence="9">Cell membrane</location>
        <topology evidence="9">Single-pass membrane protein</topology>
    </subcellularLocation>
    <subcellularLocation>
        <location evidence="1">Membrane</location>
    </subcellularLocation>
</comment>
<keyword evidence="6 9" id="KW-1133">Transmembrane helix</keyword>
<proteinExistence type="inferred from homology"/>
<dbReference type="InterPro" id="IPR005807">
    <property type="entry name" value="SecE_bac"/>
</dbReference>
<evidence type="ECO:0000256" key="8">
    <source>
        <dbReference type="ARBA" id="ARBA00023136"/>
    </source>
</evidence>
<dbReference type="GO" id="GO:0043952">
    <property type="term" value="P:protein transport by the Sec complex"/>
    <property type="evidence" value="ECO:0007669"/>
    <property type="project" value="UniProtKB-UniRule"/>
</dbReference>
<reference evidence="11 12" key="1">
    <citation type="submission" date="2018-07" db="EMBL/GenBank/DDBJ databases">
        <title>Brachybacteriurn paraconglorneratum KCTC 9916.</title>
        <authorList>
            <person name="Li Y."/>
        </authorList>
    </citation>
    <scope>NUCLEOTIDE SEQUENCE [LARGE SCALE GENOMIC DNA]</scope>
    <source>
        <strain evidence="11 12">KCTC 9916</strain>
    </source>
</reference>
<keyword evidence="12" id="KW-1185">Reference proteome</keyword>
<dbReference type="EMBL" id="QOCI01000005">
    <property type="protein sequence ID" value="RRR19016.1"/>
    <property type="molecule type" value="Genomic_DNA"/>
</dbReference>
<evidence type="ECO:0000256" key="3">
    <source>
        <dbReference type="ARBA" id="ARBA00022475"/>
    </source>
</evidence>
<dbReference type="Gene3D" id="1.20.5.1030">
    <property type="entry name" value="Preprotein translocase secy subunit"/>
    <property type="match status" value="1"/>
</dbReference>
<dbReference type="GO" id="GO:0009306">
    <property type="term" value="P:protein secretion"/>
    <property type="evidence" value="ECO:0007669"/>
    <property type="project" value="UniProtKB-UniRule"/>
</dbReference>
<evidence type="ECO:0000256" key="7">
    <source>
        <dbReference type="ARBA" id="ARBA00023010"/>
    </source>
</evidence>
<keyword evidence="8 9" id="KW-0472">Membrane</keyword>
<evidence type="ECO:0000256" key="10">
    <source>
        <dbReference type="SAM" id="MobiDB-lite"/>
    </source>
</evidence>
<dbReference type="NCBIfam" id="TIGR00964">
    <property type="entry name" value="secE_bact"/>
    <property type="match status" value="1"/>
</dbReference>
<evidence type="ECO:0000313" key="12">
    <source>
        <dbReference type="Proteomes" id="UP000274327"/>
    </source>
</evidence>
<dbReference type="GO" id="GO:0005886">
    <property type="term" value="C:plasma membrane"/>
    <property type="evidence" value="ECO:0007669"/>
    <property type="project" value="UniProtKB-SubCell"/>
</dbReference>
<evidence type="ECO:0000313" key="11">
    <source>
        <dbReference type="EMBL" id="RRR19016.1"/>
    </source>
</evidence>
<accession>A0A426SLE7</accession>
<evidence type="ECO:0000256" key="5">
    <source>
        <dbReference type="ARBA" id="ARBA00022927"/>
    </source>
</evidence>
<dbReference type="GO" id="GO:0006605">
    <property type="term" value="P:protein targeting"/>
    <property type="evidence" value="ECO:0007669"/>
    <property type="project" value="UniProtKB-UniRule"/>
</dbReference>
<keyword evidence="5 9" id="KW-0653">Protein transport</keyword>
<dbReference type="Pfam" id="PF00584">
    <property type="entry name" value="SecE"/>
    <property type="match status" value="1"/>
</dbReference>
<feature type="region of interest" description="Disordered" evidence="10">
    <location>
        <begin position="1"/>
        <end position="20"/>
    </location>
</feature>
<keyword evidence="2 9" id="KW-0813">Transport</keyword>
<comment type="similarity">
    <text evidence="9">Belongs to the SecE/SEC61-gamma family.</text>
</comment>
<dbReference type="RefSeq" id="WP_070502139.1">
    <property type="nucleotide sequence ID" value="NZ_JALXPV010000018.1"/>
</dbReference>
<dbReference type="AlphaFoldDB" id="A0A426SLE7"/>
<protein>
    <recommendedName>
        <fullName evidence="9">Protein translocase subunit SecE</fullName>
    </recommendedName>
</protein>
<evidence type="ECO:0000256" key="1">
    <source>
        <dbReference type="ARBA" id="ARBA00004370"/>
    </source>
</evidence>
<dbReference type="HAMAP" id="MF_00422">
    <property type="entry name" value="SecE"/>
    <property type="match status" value="1"/>
</dbReference>